<dbReference type="NCBIfam" id="NF033668">
    <property type="entry name" value="rSAM_PA0069"/>
    <property type="match status" value="1"/>
</dbReference>
<keyword evidence="2" id="KW-0408">Iron</keyword>
<dbReference type="InterPro" id="IPR006638">
    <property type="entry name" value="Elp3/MiaA/NifB-like_rSAM"/>
</dbReference>
<evidence type="ECO:0000313" key="5">
    <source>
        <dbReference type="EMBL" id="NRD22070.1"/>
    </source>
</evidence>
<dbReference type="InterPro" id="IPR058240">
    <property type="entry name" value="rSAM_sf"/>
</dbReference>
<reference evidence="5 6" key="1">
    <citation type="journal article" date="2015" name="Int. J. Syst. Evol. Microbiol.">
        <title>Winogradskyella litoriviva sp. nov., isolated from coastal seawater.</title>
        <authorList>
            <person name="Nedashkovskaya O.I."/>
            <person name="Kukhlevskiy A.D."/>
            <person name="Zhukova N.V."/>
            <person name="Kim S.J."/>
            <person name="Rhee S.K."/>
            <person name="Mikhailov V.V."/>
        </authorList>
    </citation>
    <scope>NUCLEOTIDE SEQUENCE [LARGE SCALE GENOMIC DNA]</scope>
    <source>
        <strain evidence="5 6">KMM6491</strain>
    </source>
</reference>
<dbReference type="SUPFAM" id="SSF102114">
    <property type="entry name" value="Radical SAM enzymes"/>
    <property type="match status" value="1"/>
</dbReference>
<dbReference type="Proteomes" id="UP000805085">
    <property type="component" value="Unassembled WGS sequence"/>
</dbReference>
<dbReference type="CDD" id="cd01335">
    <property type="entry name" value="Radical_SAM"/>
    <property type="match status" value="1"/>
</dbReference>
<dbReference type="PANTHER" id="PTHR43432">
    <property type="entry name" value="SLR0285 PROTEIN"/>
    <property type="match status" value="1"/>
</dbReference>
<keyword evidence="1" id="KW-0479">Metal-binding</keyword>
<proteinExistence type="predicted"/>
<sequence length="358" mass="40528">MKNSKSKIKGRGAQKNIHNRFFEYSHEIRKDFLEFCNKEGELADKNRTQYLSVFPKTIVNKVTSPDVGMAYSMNMYQGCEHGCIYCYARNTHEFWGYSPGLDFERKILVKKEAPKLLETFLKKKSWKAQTIVMSGNTDCYQPAEKKFQITKKCLEVFLKYKHPVGIITKNALILRDLDILKALAKDNLVAVNISITSLSEDTRRILEPRTTTIERRLHAVKVLSDVGIPVNVMLAPIIPSINSHEILPVAKAVSDAGGLALSHTIVRLNGAIGEIFTDWIQKTMPDSANKVLSQIENCHGGTLNESRFGKRMHGEGQIAKQINDLVKLAKRKYFKDKTMPVLNTGLHQAYKTGQLKLF</sequence>
<dbReference type="Gene3D" id="3.80.30.30">
    <property type="match status" value="1"/>
</dbReference>
<organism evidence="5 6">
    <name type="scientific">Winogradskyella litoriviva</name>
    <dbReference type="NCBI Taxonomy" id="1220182"/>
    <lineage>
        <taxon>Bacteria</taxon>
        <taxon>Pseudomonadati</taxon>
        <taxon>Bacteroidota</taxon>
        <taxon>Flavobacteriia</taxon>
        <taxon>Flavobacteriales</taxon>
        <taxon>Flavobacteriaceae</taxon>
        <taxon>Winogradskyella</taxon>
    </lineage>
</organism>
<evidence type="ECO:0000256" key="1">
    <source>
        <dbReference type="ARBA" id="ARBA00022723"/>
    </source>
</evidence>
<protein>
    <submittedName>
        <fullName evidence="5">PA0069 family radical SAM protein</fullName>
    </submittedName>
</protein>
<evidence type="ECO:0000259" key="4">
    <source>
        <dbReference type="PROSITE" id="PS51918"/>
    </source>
</evidence>
<name>A0ABX2E0R9_9FLAO</name>
<dbReference type="SFLD" id="SFLDG01084">
    <property type="entry name" value="Uncharacterised_Radical_SAM_Su"/>
    <property type="match status" value="1"/>
</dbReference>
<evidence type="ECO:0000256" key="3">
    <source>
        <dbReference type="ARBA" id="ARBA00023014"/>
    </source>
</evidence>
<accession>A0ABX2E0R9</accession>
<keyword evidence="6" id="KW-1185">Reference proteome</keyword>
<evidence type="ECO:0000313" key="6">
    <source>
        <dbReference type="Proteomes" id="UP000805085"/>
    </source>
</evidence>
<dbReference type="InterPro" id="IPR007197">
    <property type="entry name" value="rSAM"/>
</dbReference>
<dbReference type="SMART" id="SM00729">
    <property type="entry name" value="Elp3"/>
    <property type="match status" value="1"/>
</dbReference>
<dbReference type="SFLD" id="SFLDS00029">
    <property type="entry name" value="Radical_SAM"/>
    <property type="match status" value="1"/>
</dbReference>
<dbReference type="RefSeq" id="WP_173299723.1">
    <property type="nucleotide sequence ID" value="NZ_JABRWQ010000001.1"/>
</dbReference>
<dbReference type="PANTHER" id="PTHR43432:SF3">
    <property type="entry name" value="SLR0285 PROTEIN"/>
    <property type="match status" value="1"/>
</dbReference>
<evidence type="ECO:0000256" key="2">
    <source>
        <dbReference type="ARBA" id="ARBA00023004"/>
    </source>
</evidence>
<dbReference type="InterPro" id="IPR040086">
    <property type="entry name" value="MJ0683-like"/>
</dbReference>
<feature type="domain" description="Radical SAM core" evidence="4">
    <location>
        <begin position="65"/>
        <end position="311"/>
    </location>
</feature>
<gene>
    <name evidence="5" type="ORF">HNV10_02380</name>
</gene>
<dbReference type="Pfam" id="PF04055">
    <property type="entry name" value="Radical_SAM"/>
    <property type="match status" value="1"/>
</dbReference>
<keyword evidence="3" id="KW-0411">Iron-sulfur</keyword>
<dbReference type="EMBL" id="JABRWQ010000001">
    <property type="protein sequence ID" value="NRD22070.1"/>
    <property type="molecule type" value="Genomic_DNA"/>
</dbReference>
<comment type="caution">
    <text evidence="5">The sequence shown here is derived from an EMBL/GenBank/DDBJ whole genome shotgun (WGS) entry which is preliminary data.</text>
</comment>
<dbReference type="PROSITE" id="PS51918">
    <property type="entry name" value="RADICAL_SAM"/>
    <property type="match status" value="1"/>
</dbReference>